<gene>
    <name evidence="1" type="ordered locus">Cmaq_0876</name>
</gene>
<reference evidence="1 2" key="1">
    <citation type="submission" date="2007-10" db="EMBL/GenBank/DDBJ databases">
        <title>Complete sequence of Caldivirga maquilingensis IC-167.</title>
        <authorList>
            <consortium name="US DOE Joint Genome Institute"/>
            <person name="Copeland A."/>
            <person name="Lucas S."/>
            <person name="Lapidus A."/>
            <person name="Barry K."/>
            <person name="Glavina del Rio T."/>
            <person name="Dalin E."/>
            <person name="Tice H."/>
            <person name="Pitluck S."/>
            <person name="Saunders E."/>
            <person name="Brettin T."/>
            <person name="Bruce D."/>
            <person name="Detter J.C."/>
            <person name="Han C."/>
            <person name="Schmutz J."/>
            <person name="Larimer F."/>
            <person name="Land M."/>
            <person name="Hauser L."/>
            <person name="Kyrpides N."/>
            <person name="Ivanova N."/>
            <person name="Biddle J.F."/>
            <person name="Zhang Z."/>
            <person name="Fitz-Gibbon S.T."/>
            <person name="Lowe T.M."/>
            <person name="Saltikov C."/>
            <person name="House C.H."/>
            <person name="Richardson P."/>
        </authorList>
    </citation>
    <scope>NUCLEOTIDE SEQUENCE [LARGE SCALE GENOMIC DNA]</scope>
    <source>
        <strain evidence="2">ATCC 700844 / DSM 13496 / JCM 10307 / IC-167</strain>
    </source>
</reference>
<dbReference type="EMBL" id="CP000852">
    <property type="protein sequence ID" value="ABW01711.1"/>
    <property type="molecule type" value="Genomic_DNA"/>
</dbReference>
<dbReference type="RefSeq" id="WP_012185930.1">
    <property type="nucleotide sequence ID" value="NC_009954.1"/>
</dbReference>
<accession>A8MD55</accession>
<sequence length="59" mass="7168">MSQVDDSKWWVGFFIHHGLLRLLWCLEKVKVMMSKLSPELAERITGLYFRRVLEIRIKY</sequence>
<dbReference type="HOGENOM" id="CLU_2949083_0_0_2"/>
<dbReference type="KEGG" id="cma:Cmaq_0876"/>
<dbReference type="AlphaFoldDB" id="A8MD55"/>
<dbReference type="Proteomes" id="UP000001137">
    <property type="component" value="Chromosome"/>
</dbReference>
<proteinExistence type="predicted"/>
<organism evidence="1 2">
    <name type="scientific">Caldivirga maquilingensis (strain ATCC 700844 / DSM 13496 / JCM 10307 / IC-167)</name>
    <dbReference type="NCBI Taxonomy" id="397948"/>
    <lineage>
        <taxon>Archaea</taxon>
        <taxon>Thermoproteota</taxon>
        <taxon>Thermoprotei</taxon>
        <taxon>Thermoproteales</taxon>
        <taxon>Thermoproteaceae</taxon>
        <taxon>Caldivirga</taxon>
    </lineage>
</organism>
<dbReference type="GeneID" id="5708731"/>
<evidence type="ECO:0000313" key="1">
    <source>
        <dbReference type="EMBL" id="ABW01711.1"/>
    </source>
</evidence>
<evidence type="ECO:0000313" key="2">
    <source>
        <dbReference type="Proteomes" id="UP000001137"/>
    </source>
</evidence>
<name>A8MD55_CALMQ</name>
<protein>
    <submittedName>
        <fullName evidence="1">Uncharacterized protein</fullName>
    </submittedName>
</protein>
<keyword evidence="2" id="KW-1185">Reference proteome</keyword>
<dbReference type="STRING" id="397948.Cmaq_0876"/>